<name>A0ABS8VDK6_DATST</name>
<feature type="region of interest" description="Disordered" evidence="1">
    <location>
        <begin position="151"/>
        <end position="185"/>
    </location>
</feature>
<keyword evidence="4" id="KW-1185">Reference proteome</keyword>
<reference evidence="3 4" key="1">
    <citation type="journal article" date="2021" name="BMC Genomics">
        <title>Datura genome reveals duplications of psychoactive alkaloid biosynthetic genes and high mutation rate following tissue culture.</title>
        <authorList>
            <person name="Rajewski A."/>
            <person name="Carter-House D."/>
            <person name="Stajich J."/>
            <person name="Litt A."/>
        </authorList>
    </citation>
    <scope>NUCLEOTIDE SEQUENCE [LARGE SCALE GENOMIC DNA]</scope>
    <source>
        <strain evidence="3">AR-01</strain>
    </source>
</reference>
<evidence type="ECO:0000313" key="3">
    <source>
        <dbReference type="EMBL" id="MCD9644939.1"/>
    </source>
</evidence>
<keyword evidence="2" id="KW-0732">Signal</keyword>
<proteinExistence type="predicted"/>
<comment type="caution">
    <text evidence="3">The sequence shown here is derived from an EMBL/GenBank/DDBJ whole genome shotgun (WGS) entry which is preliminary data.</text>
</comment>
<feature type="compositionally biased region" description="Polar residues" evidence="1">
    <location>
        <begin position="151"/>
        <end position="164"/>
    </location>
</feature>
<feature type="non-terminal residue" evidence="3">
    <location>
        <position position="185"/>
    </location>
</feature>
<evidence type="ECO:0000256" key="2">
    <source>
        <dbReference type="SAM" id="SignalP"/>
    </source>
</evidence>
<sequence>SLWDRYLAYLSHLLLVRPRALACNHPDDRTMKAVGQAAYYLKSKDGGSYQMWTSYMIPSLNWKKKHQSNGLDIFSKFAPNILCEEIIVLTAQLPDHVQMDIEDEETGAIRIERVTIKYDYLAKYYKECRLQDQNEDECRMLHLEFIQQQNQSKSQIEKPSTYNRMKTGGGQEGTEVKQDYQGNTQ</sequence>
<accession>A0ABS8VDK6</accession>
<evidence type="ECO:0000313" key="4">
    <source>
        <dbReference type="Proteomes" id="UP000823775"/>
    </source>
</evidence>
<gene>
    <name evidence="3" type="ORF">HAX54_033484</name>
</gene>
<dbReference type="EMBL" id="JACEIK010004291">
    <property type="protein sequence ID" value="MCD9644939.1"/>
    <property type="molecule type" value="Genomic_DNA"/>
</dbReference>
<feature type="non-terminal residue" evidence="3">
    <location>
        <position position="1"/>
    </location>
</feature>
<feature type="signal peptide" evidence="2">
    <location>
        <begin position="1"/>
        <end position="22"/>
    </location>
</feature>
<feature type="chain" id="PRO_5046230430" evidence="2">
    <location>
        <begin position="23"/>
        <end position="185"/>
    </location>
</feature>
<dbReference type="Proteomes" id="UP000823775">
    <property type="component" value="Unassembled WGS sequence"/>
</dbReference>
<evidence type="ECO:0000256" key="1">
    <source>
        <dbReference type="SAM" id="MobiDB-lite"/>
    </source>
</evidence>
<organism evidence="3 4">
    <name type="scientific">Datura stramonium</name>
    <name type="common">Jimsonweed</name>
    <name type="synonym">Common thornapple</name>
    <dbReference type="NCBI Taxonomy" id="4076"/>
    <lineage>
        <taxon>Eukaryota</taxon>
        <taxon>Viridiplantae</taxon>
        <taxon>Streptophyta</taxon>
        <taxon>Embryophyta</taxon>
        <taxon>Tracheophyta</taxon>
        <taxon>Spermatophyta</taxon>
        <taxon>Magnoliopsida</taxon>
        <taxon>eudicotyledons</taxon>
        <taxon>Gunneridae</taxon>
        <taxon>Pentapetalae</taxon>
        <taxon>asterids</taxon>
        <taxon>lamiids</taxon>
        <taxon>Solanales</taxon>
        <taxon>Solanaceae</taxon>
        <taxon>Solanoideae</taxon>
        <taxon>Datureae</taxon>
        <taxon>Datura</taxon>
    </lineage>
</organism>
<protein>
    <submittedName>
        <fullName evidence="3">Uncharacterized protein</fullName>
    </submittedName>
</protein>